<sequence>MSMEWVAAIAGKAMDGLYARSAAIAHNVANANSAGFSPLRVTFEDALSAAAATRPGDTDTVRRERVEAVRPQTLVSPDTVRLDREIADASQTSARYALLANVAARTMQLRQLAVRGG</sequence>
<keyword evidence="1" id="KW-0969">Cilium</keyword>
<reference evidence="1 2" key="1">
    <citation type="submission" date="2018-05" db="EMBL/GenBank/DDBJ databases">
        <title>Comparative genomics of bacterial root endophytes of switchgrass collected from native prairies over two seasons.</title>
        <authorList>
            <person name="Tang Y."/>
        </authorList>
    </citation>
    <scope>NUCLEOTIDE SEQUENCE [LARGE SCALE GENOMIC DNA]</scope>
    <source>
        <strain evidence="1 2">NFIX32</strain>
    </source>
</reference>
<keyword evidence="1" id="KW-0966">Cell projection</keyword>
<dbReference type="Proteomes" id="UP000247755">
    <property type="component" value="Unassembled WGS sequence"/>
</dbReference>
<gene>
    <name evidence="1" type="ORF">NA66_100692</name>
</gene>
<dbReference type="EMBL" id="QJJY01000006">
    <property type="protein sequence ID" value="PXX35452.1"/>
    <property type="molecule type" value="Genomic_DNA"/>
</dbReference>
<evidence type="ECO:0000313" key="2">
    <source>
        <dbReference type="Proteomes" id="UP000247755"/>
    </source>
</evidence>
<protein>
    <submittedName>
        <fullName evidence="1">Flagellar basal-body rod protein FlgB</fullName>
    </submittedName>
</protein>
<dbReference type="AlphaFoldDB" id="A0A318IMM0"/>
<name>A0A318IMM0_BURPY</name>
<evidence type="ECO:0000313" key="1">
    <source>
        <dbReference type="EMBL" id="PXX35452.1"/>
    </source>
</evidence>
<keyword evidence="1" id="KW-0282">Flagellum</keyword>
<dbReference type="RefSeq" id="WP_072437362.1">
    <property type="nucleotide sequence ID" value="NZ_QJJY01000006.1"/>
</dbReference>
<proteinExistence type="predicted"/>
<organism evidence="1 2">
    <name type="scientific">Burkholderia pyrrocinia</name>
    <name type="common">Pseudomonas pyrrocinia</name>
    <dbReference type="NCBI Taxonomy" id="60550"/>
    <lineage>
        <taxon>Bacteria</taxon>
        <taxon>Pseudomonadati</taxon>
        <taxon>Pseudomonadota</taxon>
        <taxon>Betaproteobacteria</taxon>
        <taxon>Burkholderiales</taxon>
        <taxon>Burkholderiaceae</taxon>
        <taxon>Burkholderia</taxon>
        <taxon>Burkholderia cepacia complex</taxon>
    </lineage>
</organism>
<accession>A0A318IMM0</accession>
<comment type="caution">
    <text evidence="1">The sequence shown here is derived from an EMBL/GenBank/DDBJ whole genome shotgun (WGS) entry which is preliminary data.</text>
</comment>